<evidence type="ECO:0000256" key="2">
    <source>
        <dbReference type="ARBA" id="ARBA00022692"/>
    </source>
</evidence>
<comment type="similarity">
    <text evidence="5">Belongs to the bacteriophage holin family. Cp-1 holin subfamily.</text>
</comment>
<sequence length="146" mass="15669">MDRIDVLMKTFVATFGGFCGYFLGGWDTTLKVLVIMAAIDYITGVIAAGFNGELKSKVGFKGITKKVVLFLLIAAATQADAIVGTNSALREATIFFFIGNELLSLLENAGRMGIPLPRALINAVEILIGKSNKTNSEYTNKKGDVE</sequence>
<feature type="transmembrane region" description="Helical" evidence="6">
    <location>
        <begin position="7"/>
        <end position="26"/>
    </location>
</feature>
<dbReference type="EMBL" id="NFDE01000062">
    <property type="protein sequence ID" value="OTX85473.1"/>
    <property type="molecule type" value="Genomic_DNA"/>
</dbReference>
<protein>
    <submittedName>
        <fullName evidence="7">Holin</fullName>
    </submittedName>
</protein>
<dbReference type="AlphaFoldDB" id="A0A242Z0J0"/>
<keyword evidence="3 6" id="KW-1133">Transmembrane helix</keyword>
<dbReference type="InterPro" id="IPR006480">
    <property type="entry name" value="Phage_holin_4_1"/>
</dbReference>
<dbReference type="NCBIfam" id="TIGR01593">
    <property type="entry name" value="holin_tox_secr"/>
    <property type="match status" value="1"/>
</dbReference>
<dbReference type="Pfam" id="PF05105">
    <property type="entry name" value="Phage_holin_4_1"/>
    <property type="match status" value="1"/>
</dbReference>
<feature type="transmembrane region" description="Helical" evidence="6">
    <location>
        <begin position="32"/>
        <end position="51"/>
    </location>
</feature>
<dbReference type="GO" id="GO:0016020">
    <property type="term" value="C:membrane"/>
    <property type="evidence" value="ECO:0007669"/>
    <property type="project" value="UniProtKB-SubCell"/>
</dbReference>
<evidence type="ECO:0000256" key="4">
    <source>
        <dbReference type="ARBA" id="ARBA00023136"/>
    </source>
</evidence>
<proteinExistence type="inferred from homology"/>
<keyword evidence="2 6" id="KW-0812">Transmembrane</keyword>
<reference evidence="7 8" key="1">
    <citation type="submission" date="2016-10" db="EMBL/GenBank/DDBJ databases">
        <title>Comparative genomics of Bacillus thuringiensis reveals a path to pathogens against multiple invertebrate hosts.</title>
        <authorList>
            <person name="Zheng J."/>
            <person name="Gao Q."/>
            <person name="Liu H."/>
            <person name="Peng D."/>
            <person name="Ruan L."/>
            <person name="Sun M."/>
        </authorList>
    </citation>
    <scope>NUCLEOTIDE SEQUENCE [LARGE SCALE GENOMIC DNA]</scope>
    <source>
        <strain evidence="7">BGSC 4BK1</strain>
    </source>
</reference>
<accession>A0A242Z0J0</accession>
<evidence type="ECO:0000256" key="3">
    <source>
        <dbReference type="ARBA" id="ARBA00022989"/>
    </source>
</evidence>
<dbReference type="RefSeq" id="WP_088093322.1">
    <property type="nucleotide sequence ID" value="NZ_JARMNH010000041.1"/>
</dbReference>
<dbReference type="Proteomes" id="UP000194945">
    <property type="component" value="Unassembled WGS sequence"/>
</dbReference>
<comment type="caution">
    <text evidence="7">The sequence shown here is derived from an EMBL/GenBank/DDBJ whole genome shotgun (WGS) entry which is preliminary data.</text>
</comment>
<evidence type="ECO:0000256" key="5">
    <source>
        <dbReference type="ARBA" id="ARBA00023600"/>
    </source>
</evidence>
<comment type="subcellular location">
    <subcellularLocation>
        <location evidence="1">Membrane</location>
        <topology evidence="1">Multi-pass membrane protein</topology>
    </subcellularLocation>
</comment>
<evidence type="ECO:0000256" key="6">
    <source>
        <dbReference type="SAM" id="Phobius"/>
    </source>
</evidence>
<name>A0A242Z0J0_9BACI</name>
<evidence type="ECO:0000313" key="8">
    <source>
        <dbReference type="Proteomes" id="UP000194945"/>
    </source>
</evidence>
<gene>
    <name evidence="7" type="ORF">BK730_22640</name>
</gene>
<keyword evidence="4 6" id="KW-0472">Membrane</keyword>
<evidence type="ECO:0000256" key="1">
    <source>
        <dbReference type="ARBA" id="ARBA00004141"/>
    </source>
</evidence>
<evidence type="ECO:0000313" key="7">
    <source>
        <dbReference type="EMBL" id="OTX85473.1"/>
    </source>
</evidence>
<organism evidence="7 8">
    <name type="scientific">Bacillus wiedmannii</name>
    <dbReference type="NCBI Taxonomy" id="1890302"/>
    <lineage>
        <taxon>Bacteria</taxon>
        <taxon>Bacillati</taxon>
        <taxon>Bacillota</taxon>
        <taxon>Bacilli</taxon>
        <taxon>Bacillales</taxon>
        <taxon>Bacillaceae</taxon>
        <taxon>Bacillus</taxon>
        <taxon>Bacillus cereus group</taxon>
    </lineage>
</organism>